<organism evidence="1">
    <name type="scientific">bioreactor metagenome</name>
    <dbReference type="NCBI Taxonomy" id="1076179"/>
    <lineage>
        <taxon>unclassified sequences</taxon>
        <taxon>metagenomes</taxon>
        <taxon>ecological metagenomes</taxon>
    </lineage>
</organism>
<dbReference type="AlphaFoldDB" id="A0A645G992"/>
<name>A0A645G992_9ZZZZ</name>
<evidence type="ECO:0000313" key="1">
    <source>
        <dbReference type="EMBL" id="MPN20483.1"/>
    </source>
</evidence>
<sequence>MDGLAGLRHHTIVRRHHQDDDVGCLGTTGPHRGECLVTRRIEEGDHAARGLHVVCTDMLGNAASLTRRHFGTADVVEQRGLAVVNVAHDRDHRRTRDQLDILVFVVLLEEGIRIVQLGSERLVAHFLDDDHRRFLV</sequence>
<dbReference type="EMBL" id="VSSQ01068261">
    <property type="protein sequence ID" value="MPN20483.1"/>
    <property type="molecule type" value="Genomic_DNA"/>
</dbReference>
<gene>
    <name evidence="1" type="ORF">SDC9_167862</name>
</gene>
<protein>
    <submittedName>
        <fullName evidence="1">Uncharacterized protein</fullName>
    </submittedName>
</protein>
<comment type="caution">
    <text evidence="1">The sequence shown here is derived from an EMBL/GenBank/DDBJ whole genome shotgun (WGS) entry which is preliminary data.</text>
</comment>
<reference evidence="1" key="1">
    <citation type="submission" date="2019-08" db="EMBL/GenBank/DDBJ databases">
        <authorList>
            <person name="Kucharzyk K."/>
            <person name="Murdoch R.W."/>
            <person name="Higgins S."/>
            <person name="Loffler F."/>
        </authorList>
    </citation>
    <scope>NUCLEOTIDE SEQUENCE</scope>
</reference>
<accession>A0A645G992</accession>
<proteinExistence type="predicted"/>